<gene>
    <name evidence="3" type="ORF">BXZ70DRAFT_1002031</name>
</gene>
<evidence type="ECO:0000313" key="4">
    <source>
        <dbReference type="Proteomes" id="UP000813824"/>
    </source>
</evidence>
<organism evidence="3 4">
    <name type="scientific">Cristinia sonorae</name>
    <dbReference type="NCBI Taxonomy" id="1940300"/>
    <lineage>
        <taxon>Eukaryota</taxon>
        <taxon>Fungi</taxon>
        <taxon>Dikarya</taxon>
        <taxon>Basidiomycota</taxon>
        <taxon>Agaricomycotina</taxon>
        <taxon>Agaricomycetes</taxon>
        <taxon>Agaricomycetidae</taxon>
        <taxon>Agaricales</taxon>
        <taxon>Pleurotineae</taxon>
        <taxon>Stephanosporaceae</taxon>
        <taxon>Cristinia</taxon>
    </lineage>
</organism>
<evidence type="ECO:0000256" key="1">
    <source>
        <dbReference type="SAM" id="MobiDB-lite"/>
    </source>
</evidence>
<dbReference type="InterPro" id="IPR057402">
    <property type="entry name" value="AIM3_BBC1_C"/>
</dbReference>
<evidence type="ECO:0000259" key="2">
    <source>
        <dbReference type="Pfam" id="PF25459"/>
    </source>
</evidence>
<keyword evidence="4" id="KW-1185">Reference proteome</keyword>
<accession>A0A8K0UJ05</accession>
<dbReference type="Proteomes" id="UP000813824">
    <property type="component" value="Unassembled WGS sequence"/>
</dbReference>
<protein>
    <recommendedName>
        <fullName evidence="2">BBC1/AIM3 cysteine proteinase-fold domain-containing protein</fullName>
    </recommendedName>
</protein>
<feature type="compositionally biased region" description="Polar residues" evidence="1">
    <location>
        <begin position="1"/>
        <end position="41"/>
    </location>
</feature>
<name>A0A8K0UJ05_9AGAR</name>
<evidence type="ECO:0000313" key="3">
    <source>
        <dbReference type="EMBL" id="KAH8091063.1"/>
    </source>
</evidence>
<dbReference type="EMBL" id="JAEVFJ010000037">
    <property type="protein sequence ID" value="KAH8091063.1"/>
    <property type="molecule type" value="Genomic_DNA"/>
</dbReference>
<proteinExistence type="predicted"/>
<feature type="domain" description="BBC1/AIM3 cysteine proteinase-fold" evidence="2">
    <location>
        <begin position="68"/>
        <end position="235"/>
    </location>
</feature>
<reference evidence="3" key="1">
    <citation type="journal article" date="2021" name="New Phytol.">
        <title>Evolutionary innovations through gain and loss of genes in the ectomycorrhizal Boletales.</title>
        <authorList>
            <person name="Wu G."/>
            <person name="Miyauchi S."/>
            <person name="Morin E."/>
            <person name="Kuo A."/>
            <person name="Drula E."/>
            <person name="Varga T."/>
            <person name="Kohler A."/>
            <person name="Feng B."/>
            <person name="Cao Y."/>
            <person name="Lipzen A."/>
            <person name="Daum C."/>
            <person name="Hundley H."/>
            <person name="Pangilinan J."/>
            <person name="Johnson J."/>
            <person name="Barry K."/>
            <person name="LaButti K."/>
            <person name="Ng V."/>
            <person name="Ahrendt S."/>
            <person name="Min B."/>
            <person name="Choi I.G."/>
            <person name="Park H."/>
            <person name="Plett J.M."/>
            <person name="Magnuson J."/>
            <person name="Spatafora J.W."/>
            <person name="Nagy L.G."/>
            <person name="Henrissat B."/>
            <person name="Grigoriev I.V."/>
            <person name="Yang Z.L."/>
            <person name="Xu J."/>
            <person name="Martin F.M."/>
        </authorList>
    </citation>
    <scope>NUCLEOTIDE SEQUENCE</scope>
    <source>
        <strain evidence="3">KKN 215</strain>
    </source>
</reference>
<dbReference type="Pfam" id="PF25459">
    <property type="entry name" value="AIM3_BBC1_C"/>
    <property type="match status" value="1"/>
</dbReference>
<feature type="region of interest" description="Disordered" evidence="1">
    <location>
        <begin position="1"/>
        <end position="55"/>
    </location>
</feature>
<dbReference type="OrthoDB" id="207120at2759"/>
<dbReference type="AlphaFoldDB" id="A0A8K0UJ05"/>
<comment type="caution">
    <text evidence="3">The sequence shown here is derived from an EMBL/GenBank/DDBJ whole genome shotgun (WGS) entry which is preliminary data.</text>
</comment>
<sequence length="236" mass="25424">MTQSGWELPQIPSSTLDFGTDTDLSSSGQWSEVATPEGTSQPGFPPPPVPAHEPIALEPARRPSSAHVEANLSSDELMSQWGRVGVQIHEVAANMYEKSKKTVVGDGTYTGFISAVVGQIPNAAQPSGSPHDAFGYLIYSQVASALQRRASDIMPGDIIVLHDAKLKGHKGLQMYNQNVGVGEPLVAIVADFEAKRSKVKVFQANQHVGQQSVESVSYRLEDVKSGTVKIYRVLEK</sequence>